<feature type="non-terminal residue" evidence="3">
    <location>
        <position position="1"/>
    </location>
</feature>
<reference evidence="3" key="1">
    <citation type="journal article" date="2020" name="Stud. Mycol.">
        <title>101 Dothideomycetes genomes: a test case for predicting lifestyles and emergence of pathogens.</title>
        <authorList>
            <person name="Haridas S."/>
            <person name="Albert R."/>
            <person name="Binder M."/>
            <person name="Bloem J."/>
            <person name="Labutti K."/>
            <person name="Salamov A."/>
            <person name="Andreopoulos B."/>
            <person name="Baker S."/>
            <person name="Barry K."/>
            <person name="Bills G."/>
            <person name="Bluhm B."/>
            <person name="Cannon C."/>
            <person name="Castanera R."/>
            <person name="Culley D."/>
            <person name="Daum C."/>
            <person name="Ezra D."/>
            <person name="Gonzalez J."/>
            <person name="Henrissat B."/>
            <person name="Kuo A."/>
            <person name="Liang C."/>
            <person name="Lipzen A."/>
            <person name="Lutzoni F."/>
            <person name="Magnuson J."/>
            <person name="Mondo S."/>
            <person name="Nolan M."/>
            <person name="Ohm R."/>
            <person name="Pangilinan J."/>
            <person name="Park H.-J."/>
            <person name="Ramirez L."/>
            <person name="Alfaro M."/>
            <person name="Sun H."/>
            <person name="Tritt A."/>
            <person name="Yoshinaga Y."/>
            <person name="Zwiers L.-H."/>
            <person name="Turgeon B."/>
            <person name="Goodwin S."/>
            <person name="Spatafora J."/>
            <person name="Crous P."/>
            <person name="Grigoriev I."/>
        </authorList>
    </citation>
    <scope>NUCLEOTIDE SEQUENCE</scope>
    <source>
        <strain evidence="3">CBS 109.77</strain>
    </source>
</reference>
<dbReference type="PANTHER" id="PTHR33365:SF4">
    <property type="entry name" value="CYCLOCHLOROTINE BIOSYNTHESIS PROTEIN O"/>
    <property type="match status" value="1"/>
</dbReference>
<sequence length="174" mass="19718">IETEHATNHTKYSNYSGPPNAGNAAAWTHLLQPLYFNASRDELIAGSASPEESVQVKNGGYVAALGVYHEIHCLNKLRYFLYTPNMTHPQREMWEDHLDHCLEVLRISVMCTADTSLYTFSWPEGPDFGFLDAHSRSPRKCTDWEQLENYAWGRKIGLAPTLLKFELDSNVTAV</sequence>
<keyword evidence="4" id="KW-1185">Reference proteome</keyword>
<dbReference type="EMBL" id="MU001954">
    <property type="protein sequence ID" value="KAF2792807.1"/>
    <property type="molecule type" value="Genomic_DNA"/>
</dbReference>
<dbReference type="Proteomes" id="UP000799757">
    <property type="component" value="Unassembled WGS sequence"/>
</dbReference>
<evidence type="ECO:0000256" key="1">
    <source>
        <dbReference type="ARBA" id="ARBA00004685"/>
    </source>
</evidence>
<comment type="similarity">
    <text evidence="2">Belongs to the ustYa family.</text>
</comment>
<comment type="pathway">
    <text evidence="1">Mycotoxin biosynthesis.</text>
</comment>
<dbReference type="InterPro" id="IPR021765">
    <property type="entry name" value="UstYa-like"/>
</dbReference>
<evidence type="ECO:0000313" key="3">
    <source>
        <dbReference type="EMBL" id="KAF2792807.1"/>
    </source>
</evidence>
<dbReference type="Pfam" id="PF11807">
    <property type="entry name" value="UstYa"/>
    <property type="match status" value="1"/>
</dbReference>
<dbReference type="PANTHER" id="PTHR33365">
    <property type="entry name" value="YALI0B05434P"/>
    <property type="match status" value="1"/>
</dbReference>
<dbReference type="GO" id="GO:0043386">
    <property type="term" value="P:mycotoxin biosynthetic process"/>
    <property type="evidence" value="ECO:0007669"/>
    <property type="project" value="InterPro"/>
</dbReference>
<proteinExistence type="inferred from homology"/>
<evidence type="ECO:0000313" key="4">
    <source>
        <dbReference type="Proteomes" id="UP000799757"/>
    </source>
</evidence>
<evidence type="ECO:0000256" key="2">
    <source>
        <dbReference type="ARBA" id="ARBA00035112"/>
    </source>
</evidence>
<evidence type="ECO:0008006" key="5">
    <source>
        <dbReference type="Google" id="ProtNLM"/>
    </source>
</evidence>
<name>A0A6A6XAL1_9PLEO</name>
<organism evidence="3 4">
    <name type="scientific">Melanomma pulvis-pyrius CBS 109.77</name>
    <dbReference type="NCBI Taxonomy" id="1314802"/>
    <lineage>
        <taxon>Eukaryota</taxon>
        <taxon>Fungi</taxon>
        <taxon>Dikarya</taxon>
        <taxon>Ascomycota</taxon>
        <taxon>Pezizomycotina</taxon>
        <taxon>Dothideomycetes</taxon>
        <taxon>Pleosporomycetidae</taxon>
        <taxon>Pleosporales</taxon>
        <taxon>Melanommataceae</taxon>
        <taxon>Melanomma</taxon>
    </lineage>
</organism>
<protein>
    <recommendedName>
        <fullName evidence="5">Tat pathway signal sequence</fullName>
    </recommendedName>
</protein>
<accession>A0A6A6XAL1</accession>
<dbReference type="OrthoDB" id="3687641at2759"/>
<dbReference type="AlphaFoldDB" id="A0A6A6XAL1"/>
<gene>
    <name evidence="3" type="ORF">K505DRAFT_245899</name>
</gene>